<dbReference type="EMBL" id="CM029039">
    <property type="protein sequence ID" value="KAG2644011.1"/>
    <property type="molecule type" value="Genomic_DNA"/>
</dbReference>
<sequence length="143" mass="15719">MIDPPRMHVTNMVLNHAKNPTDGPSDHFPWFRVLKRARRTTTLTTVAHGEDHLPLLCPQRVLHAVYFFLLPQAAPFYTRRIERTCGLWFLAFLGGGNREDSPGVGAGGGDQASPVAPAMNLSLMQSCCGRILTPGLTLDFGVH</sequence>
<organism evidence="1 2">
    <name type="scientific">Panicum virgatum</name>
    <name type="common">Blackwell switchgrass</name>
    <dbReference type="NCBI Taxonomy" id="38727"/>
    <lineage>
        <taxon>Eukaryota</taxon>
        <taxon>Viridiplantae</taxon>
        <taxon>Streptophyta</taxon>
        <taxon>Embryophyta</taxon>
        <taxon>Tracheophyta</taxon>
        <taxon>Spermatophyta</taxon>
        <taxon>Magnoliopsida</taxon>
        <taxon>Liliopsida</taxon>
        <taxon>Poales</taxon>
        <taxon>Poaceae</taxon>
        <taxon>PACMAD clade</taxon>
        <taxon>Panicoideae</taxon>
        <taxon>Panicodae</taxon>
        <taxon>Paniceae</taxon>
        <taxon>Panicinae</taxon>
        <taxon>Panicum</taxon>
        <taxon>Panicum sect. Hiantes</taxon>
    </lineage>
</organism>
<evidence type="ECO:0000313" key="2">
    <source>
        <dbReference type="Proteomes" id="UP000823388"/>
    </source>
</evidence>
<evidence type="ECO:0000313" key="1">
    <source>
        <dbReference type="EMBL" id="KAG2644011.1"/>
    </source>
</evidence>
<accession>A0A8T0W3Z5</accession>
<proteinExistence type="predicted"/>
<comment type="caution">
    <text evidence="1">The sequence shown here is derived from an EMBL/GenBank/DDBJ whole genome shotgun (WGS) entry which is preliminary data.</text>
</comment>
<reference evidence="1" key="1">
    <citation type="submission" date="2020-05" db="EMBL/GenBank/DDBJ databases">
        <title>WGS assembly of Panicum virgatum.</title>
        <authorList>
            <person name="Lovell J.T."/>
            <person name="Jenkins J."/>
            <person name="Shu S."/>
            <person name="Juenger T.E."/>
            <person name="Schmutz J."/>
        </authorList>
    </citation>
    <scope>NUCLEOTIDE SEQUENCE</scope>
    <source>
        <strain evidence="1">AP13</strain>
    </source>
</reference>
<dbReference type="AlphaFoldDB" id="A0A8T0W3Z5"/>
<keyword evidence="2" id="KW-1185">Reference proteome</keyword>
<gene>
    <name evidence="1" type="ORF">PVAP13_2KG398710</name>
</gene>
<protein>
    <submittedName>
        <fullName evidence="1">Uncharacterized protein</fullName>
    </submittedName>
</protein>
<name>A0A8T0W3Z5_PANVG</name>
<dbReference type="Proteomes" id="UP000823388">
    <property type="component" value="Chromosome 2K"/>
</dbReference>